<dbReference type="Pfam" id="PF02482">
    <property type="entry name" value="Ribosomal_S30AE"/>
    <property type="match status" value="1"/>
</dbReference>
<evidence type="ECO:0000313" key="3">
    <source>
        <dbReference type="Proteomes" id="UP000231134"/>
    </source>
</evidence>
<protein>
    <submittedName>
        <fullName evidence="2">SSU ribosomal protein S30P /sigma 54 modulation protein</fullName>
    </submittedName>
</protein>
<proteinExistence type="predicted"/>
<dbReference type="NCBIfam" id="TIGR00741">
    <property type="entry name" value="yfiA"/>
    <property type="match status" value="1"/>
</dbReference>
<feature type="region of interest" description="Disordered" evidence="1">
    <location>
        <begin position="90"/>
        <end position="110"/>
    </location>
</feature>
<organism evidence="2 3">
    <name type="scientific">Hallerella succinigenes</name>
    <dbReference type="NCBI Taxonomy" id="1896222"/>
    <lineage>
        <taxon>Bacteria</taxon>
        <taxon>Pseudomonadati</taxon>
        <taxon>Fibrobacterota</taxon>
        <taxon>Fibrobacteria</taxon>
        <taxon>Fibrobacterales</taxon>
        <taxon>Fibrobacteraceae</taxon>
        <taxon>Hallerella</taxon>
    </lineage>
</organism>
<dbReference type="CDD" id="cd00552">
    <property type="entry name" value="RaiA"/>
    <property type="match status" value="1"/>
</dbReference>
<dbReference type="OrthoDB" id="9808702at2"/>
<dbReference type="SUPFAM" id="SSF69754">
    <property type="entry name" value="Ribosome binding protein Y (YfiA homologue)"/>
    <property type="match status" value="1"/>
</dbReference>
<dbReference type="Proteomes" id="UP000231134">
    <property type="component" value="Unassembled WGS sequence"/>
</dbReference>
<keyword evidence="3" id="KW-1185">Reference proteome</keyword>
<dbReference type="Gene3D" id="3.30.160.100">
    <property type="entry name" value="Ribosome hibernation promotion factor-like"/>
    <property type="match status" value="1"/>
</dbReference>
<accession>A0A2M9A6F6</accession>
<keyword evidence="2" id="KW-0689">Ribosomal protein</keyword>
<comment type="caution">
    <text evidence="2">The sequence shown here is derived from an EMBL/GenBank/DDBJ whole genome shotgun (WGS) entry which is preliminary data.</text>
</comment>
<sequence>MEVQIAARHCTISDTLQATLKDAVDALGKFYPNITSASIVLDKISDLSRHVAISLNVKGATVVASADEETMGKAIDVAFERAKVQLKKANEKQSAHQAESMAEVTAAAQK</sequence>
<dbReference type="InterPro" id="IPR003489">
    <property type="entry name" value="RHF/RaiA"/>
</dbReference>
<dbReference type="InterPro" id="IPR036567">
    <property type="entry name" value="RHF-like"/>
</dbReference>
<name>A0A2M9A6F6_9BACT</name>
<reference evidence="2 3" key="1">
    <citation type="submission" date="2017-11" db="EMBL/GenBank/DDBJ databases">
        <title>Animal gut microbial communities from fecal samples from Wisconsin, USA.</title>
        <authorList>
            <person name="Neumann A."/>
        </authorList>
    </citation>
    <scope>NUCLEOTIDE SEQUENCE [LARGE SCALE GENOMIC DNA]</scope>
    <source>
        <strain evidence="2 3">UWS3</strain>
    </source>
</reference>
<dbReference type="EMBL" id="PGEX01000001">
    <property type="protein sequence ID" value="PJJ41300.1"/>
    <property type="molecule type" value="Genomic_DNA"/>
</dbReference>
<evidence type="ECO:0000256" key="1">
    <source>
        <dbReference type="SAM" id="MobiDB-lite"/>
    </source>
</evidence>
<dbReference type="AlphaFoldDB" id="A0A2M9A6F6"/>
<gene>
    <name evidence="2" type="ORF">BGX16_1262</name>
</gene>
<dbReference type="GO" id="GO:0005840">
    <property type="term" value="C:ribosome"/>
    <property type="evidence" value="ECO:0007669"/>
    <property type="project" value="UniProtKB-KW"/>
</dbReference>
<keyword evidence="2" id="KW-0687">Ribonucleoprotein</keyword>
<dbReference type="RefSeq" id="WP_100425289.1">
    <property type="nucleotide sequence ID" value="NZ_PGEX01000001.1"/>
</dbReference>
<evidence type="ECO:0000313" key="2">
    <source>
        <dbReference type="EMBL" id="PJJ41300.1"/>
    </source>
</evidence>